<keyword evidence="3" id="KW-1185">Reference proteome</keyword>
<evidence type="ECO:0000313" key="2">
    <source>
        <dbReference type="EMBL" id="KAH6596026.1"/>
    </source>
</evidence>
<organism evidence="2 3">
    <name type="scientific">Batrachochytrium salamandrivorans</name>
    <dbReference type="NCBI Taxonomy" id="1357716"/>
    <lineage>
        <taxon>Eukaryota</taxon>
        <taxon>Fungi</taxon>
        <taxon>Fungi incertae sedis</taxon>
        <taxon>Chytridiomycota</taxon>
        <taxon>Chytridiomycota incertae sedis</taxon>
        <taxon>Chytridiomycetes</taxon>
        <taxon>Rhizophydiales</taxon>
        <taxon>Rhizophydiales incertae sedis</taxon>
        <taxon>Batrachochytrium</taxon>
    </lineage>
</organism>
<comment type="caution">
    <text evidence="2">The sequence shown here is derived from an EMBL/GenBank/DDBJ whole genome shotgun (WGS) entry which is preliminary data.</text>
</comment>
<gene>
    <name evidence="2" type="ORF">BASA50_005437</name>
</gene>
<protein>
    <submittedName>
        <fullName evidence="2">Uncharacterized protein</fullName>
    </submittedName>
</protein>
<proteinExistence type="predicted"/>
<feature type="chain" id="PRO_5046459520" evidence="1">
    <location>
        <begin position="19"/>
        <end position="200"/>
    </location>
</feature>
<evidence type="ECO:0000256" key="1">
    <source>
        <dbReference type="SAM" id="SignalP"/>
    </source>
</evidence>
<feature type="signal peptide" evidence="1">
    <location>
        <begin position="1"/>
        <end position="18"/>
    </location>
</feature>
<dbReference type="Proteomes" id="UP001648503">
    <property type="component" value="Unassembled WGS sequence"/>
</dbReference>
<keyword evidence="1" id="KW-0732">Signal</keyword>
<evidence type="ECO:0000313" key="3">
    <source>
        <dbReference type="Proteomes" id="UP001648503"/>
    </source>
</evidence>
<dbReference type="EMBL" id="JAFCIX010000250">
    <property type="protein sequence ID" value="KAH6596026.1"/>
    <property type="molecule type" value="Genomic_DNA"/>
</dbReference>
<name>A0ABQ8FE20_9FUNG</name>
<accession>A0ABQ8FE20</accession>
<sequence length="200" mass="22760">MRVNVLVVAAMVITSVNAGLFGKATNPFKKSGGGSMSEQLYDPLENDEDIFQESEPTKNGQYDDSDDAEKTQDCNRMLFIAEGIHEDITKQASKFQGNLLFFHALKDMGNNLEPEEMEGHAEFYSQIKDEQKTIKETISDLKRKYEEVWGKIVKTECPTESTRLLSPKEMMEIGISLDKQMMTPQVQDNNDIDLMTFDRK</sequence>
<reference evidence="2 3" key="1">
    <citation type="submission" date="2021-02" db="EMBL/GenBank/DDBJ databases">
        <title>Variation within the Batrachochytrium salamandrivorans European outbreak.</title>
        <authorList>
            <person name="Kelly M."/>
            <person name="Pasmans F."/>
            <person name="Shea T.P."/>
            <person name="Munoz J.F."/>
            <person name="Carranza S."/>
            <person name="Cuomo C.A."/>
            <person name="Martel A."/>
        </authorList>
    </citation>
    <scope>NUCLEOTIDE SEQUENCE [LARGE SCALE GENOMIC DNA]</scope>
    <source>
        <strain evidence="2 3">AMFP18/2</strain>
    </source>
</reference>